<comment type="catalytic activity">
    <reaction evidence="6 7">
        <text>L-glutamate 5-semialdehyde + phosphate + NADP(+) = L-glutamyl 5-phosphate + NADPH + H(+)</text>
        <dbReference type="Rhea" id="RHEA:19541"/>
        <dbReference type="ChEBI" id="CHEBI:15378"/>
        <dbReference type="ChEBI" id="CHEBI:43474"/>
        <dbReference type="ChEBI" id="CHEBI:57783"/>
        <dbReference type="ChEBI" id="CHEBI:58066"/>
        <dbReference type="ChEBI" id="CHEBI:58274"/>
        <dbReference type="ChEBI" id="CHEBI:58349"/>
        <dbReference type="EC" id="1.2.1.41"/>
    </reaction>
</comment>
<accession>A0A1M5R2G3</accession>
<dbReference type="HAMAP" id="MF_00412">
    <property type="entry name" value="ProA"/>
    <property type="match status" value="1"/>
</dbReference>
<proteinExistence type="inferred from homology"/>
<dbReference type="AlphaFoldDB" id="A0A1M5R2G3"/>
<dbReference type="FunFam" id="3.40.309.10:FF:000006">
    <property type="entry name" value="Gamma-glutamyl phosphate reductase"/>
    <property type="match status" value="1"/>
</dbReference>
<dbReference type="GO" id="GO:0004350">
    <property type="term" value="F:glutamate-5-semialdehyde dehydrogenase activity"/>
    <property type="evidence" value="ECO:0007669"/>
    <property type="project" value="UniProtKB-UniRule"/>
</dbReference>
<dbReference type="Gene3D" id="3.40.605.10">
    <property type="entry name" value="Aldehyde Dehydrogenase, Chain A, domain 1"/>
    <property type="match status" value="1"/>
</dbReference>
<gene>
    <name evidence="7" type="primary">proA</name>
    <name evidence="9" type="ORF">SAMN02745221_01922</name>
</gene>
<keyword evidence="10" id="KW-1185">Reference proteome</keyword>
<evidence type="ECO:0000256" key="4">
    <source>
        <dbReference type="ARBA" id="ARBA00022857"/>
    </source>
</evidence>
<dbReference type="InterPro" id="IPR015590">
    <property type="entry name" value="Aldehyde_DH_dom"/>
</dbReference>
<evidence type="ECO:0000256" key="2">
    <source>
        <dbReference type="ARBA" id="ARBA00022605"/>
    </source>
</evidence>
<dbReference type="PANTHER" id="PTHR11063">
    <property type="entry name" value="GLUTAMATE SEMIALDEHYDE DEHYDROGENASE"/>
    <property type="match status" value="1"/>
</dbReference>
<dbReference type="InterPro" id="IPR016162">
    <property type="entry name" value="Ald_DH_N"/>
</dbReference>
<dbReference type="PANTHER" id="PTHR11063:SF8">
    <property type="entry name" value="DELTA-1-PYRROLINE-5-CARBOXYLATE SYNTHASE"/>
    <property type="match status" value="1"/>
</dbReference>
<reference evidence="10" key="1">
    <citation type="submission" date="2016-11" db="EMBL/GenBank/DDBJ databases">
        <authorList>
            <person name="Varghese N."/>
            <person name="Submissions S."/>
        </authorList>
    </citation>
    <scope>NUCLEOTIDE SEQUENCE [LARGE SCALE GENOMIC DNA]</scope>
    <source>
        <strain evidence="10">DSM 11003</strain>
    </source>
</reference>
<evidence type="ECO:0000313" key="9">
    <source>
        <dbReference type="EMBL" id="SHH20577.1"/>
    </source>
</evidence>
<evidence type="ECO:0000256" key="3">
    <source>
        <dbReference type="ARBA" id="ARBA00022650"/>
    </source>
</evidence>
<dbReference type="NCBIfam" id="NF001221">
    <property type="entry name" value="PRK00197.1"/>
    <property type="match status" value="1"/>
</dbReference>
<dbReference type="InterPro" id="IPR000965">
    <property type="entry name" value="GPR_dom"/>
</dbReference>
<sequence length="420" mass="45634">MDAGLEAMLIEQGKKAKKAARFLATASTELKNKALFKMAESLEAYEEEILAGNSRDLEEGRKAGLSSAMLERLTLNPSRIKAMADGLREIALLPDPVGEVLEMVRRPNGLDIGRIRTPIGVIGIIYESRPNVTADAAGLCLKSGNAILLRGGEEAINSNRAIAKAIAQAAMSCGIPEGAIQLVDSTDREAALYMMKMHEYIDVLIPRGGKGLKKAVQENAMVPVIMTGMGNCHVYIDEFADMEKAVRIAFNAKVQRPSVCNACETLLVHERIAPQFLPLIAEKYREAGVEMRGCARTRAIIGGIKEATEADWEEEYLDLIIAIKVVSSLEEAIEHINTYGTGHSEAIVTENYTHSRLFMVAVDAAAVYTNASTRFTDGGVFGFGAEMGISTQKLHARGPMGLRELTTVKFIIYGDGQVRE</sequence>
<name>A0A1M5R2G3_9FIRM</name>
<dbReference type="CDD" id="cd07079">
    <property type="entry name" value="ALDH_F18-19_ProA-GPR"/>
    <property type="match status" value="1"/>
</dbReference>
<dbReference type="GO" id="GO:0005737">
    <property type="term" value="C:cytoplasm"/>
    <property type="evidence" value="ECO:0007669"/>
    <property type="project" value="UniProtKB-SubCell"/>
</dbReference>
<dbReference type="SUPFAM" id="SSF53720">
    <property type="entry name" value="ALDH-like"/>
    <property type="match status" value="1"/>
</dbReference>
<dbReference type="InterPro" id="IPR016161">
    <property type="entry name" value="Ald_DH/histidinol_DH"/>
</dbReference>
<dbReference type="InterPro" id="IPR012134">
    <property type="entry name" value="Glu-5-SA_DH"/>
</dbReference>
<comment type="function">
    <text evidence="7">Catalyzes the NADPH-dependent reduction of L-glutamate 5-phosphate into L-glutamate 5-semialdehyde and phosphate. The product spontaneously undergoes cyclization to form 1-pyrroline-5-carboxylate.</text>
</comment>
<dbReference type="EMBL" id="FQWY01000042">
    <property type="protein sequence ID" value="SHH20577.1"/>
    <property type="molecule type" value="Genomic_DNA"/>
</dbReference>
<evidence type="ECO:0000256" key="7">
    <source>
        <dbReference type="HAMAP-Rule" id="MF_00412"/>
    </source>
</evidence>
<evidence type="ECO:0000313" key="10">
    <source>
        <dbReference type="Proteomes" id="UP000242329"/>
    </source>
</evidence>
<evidence type="ECO:0000256" key="1">
    <source>
        <dbReference type="ARBA" id="ARBA00004985"/>
    </source>
</evidence>
<keyword evidence="7" id="KW-0963">Cytoplasm</keyword>
<comment type="subcellular location">
    <subcellularLocation>
        <location evidence="7">Cytoplasm</location>
    </subcellularLocation>
</comment>
<dbReference type="InterPro" id="IPR020593">
    <property type="entry name" value="G-glutamylP_reductase_CS"/>
</dbReference>
<comment type="pathway">
    <text evidence="1 7">Amino-acid biosynthesis; L-proline biosynthesis; L-glutamate 5-semialdehyde from L-glutamate: step 2/2.</text>
</comment>
<dbReference type="NCBIfam" id="TIGR00407">
    <property type="entry name" value="proA"/>
    <property type="match status" value="1"/>
</dbReference>
<dbReference type="UniPathway" id="UPA00098">
    <property type="reaction ID" value="UER00360"/>
</dbReference>
<dbReference type="InterPro" id="IPR016163">
    <property type="entry name" value="Ald_DH_C"/>
</dbReference>
<comment type="similarity">
    <text evidence="7">Belongs to the gamma-glutamyl phosphate reductase family.</text>
</comment>
<dbReference type="Gene3D" id="3.40.309.10">
    <property type="entry name" value="Aldehyde Dehydrogenase, Chain A, domain 2"/>
    <property type="match status" value="1"/>
</dbReference>
<feature type="domain" description="Aldehyde dehydrogenase" evidence="8">
    <location>
        <begin position="14"/>
        <end position="290"/>
    </location>
</feature>
<organism evidence="9 10">
    <name type="scientific">Thermosyntropha lipolytica DSM 11003</name>
    <dbReference type="NCBI Taxonomy" id="1123382"/>
    <lineage>
        <taxon>Bacteria</taxon>
        <taxon>Bacillati</taxon>
        <taxon>Bacillota</taxon>
        <taxon>Clostridia</taxon>
        <taxon>Eubacteriales</taxon>
        <taxon>Syntrophomonadaceae</taxon>
        <taxon>Thermosyntropha</taxon>
    </lineage>
</organism>
<evidence type="ECO:0000259" key="8">
    <source>
        <dbReference type="Pfam" id="PF00171"/>
    </source>
</evidence>
<keyword evidence="4 7" id="KW-0521">NADP</keyword>
<keyword evidence="3 7" id="KW-0641">Proline biosynthesis</keyword>
<dbReference type="STRING" id="1123382.SAMN02745221_01922"/>
<dbReference type="Proteomes" id="UP000242329">
    <property type="component" value="Unassembled WGS sequence"/>
</dbReference>
<evidence type="ECO:0000256" key="5">
    <source>
        <dbReference type="ARBA" id="ARBA00023002"/>
    </source>
</evidence>
<dbReference type="EC" id="1.2.1.41" evidence="7"/>
<keyword evidence="5 7" id="KW-0560">Oxidoreductase</keyword>
<dbReference type="GO" id="GO:0055129">
    <property type="term" value="P:L-proline biosynthetic process"/>
    <property type="evidence" value="ECO:0007669"/>
    <property type="project" value="UniProtKB-UniRule"/>
</dbReference>
<dbReference type="GO" id="GO:0050661">
    <property type="term" value="F:NADP binding"/>
    <property type="evidence" value="ECO:0007669"/>
    <property type="project" value="InterPro"/>
</dbReference>
<dbReference type="PIRSF" id="PIRSF000151">
    <property type="entry name" value="GPR"/>
    <property type="match status" value="1"/>
</dbReference>
<protein>
    <recommendedName>
        <fullName evidence="7">Gamma-glutamyl phosphate reductase</fullName>
        <shortName evidence="7">GPR</shortName>
        <ecNumber evidence="7">1.2.1.41</ecNumber>
    </recommendedName>
    <alternativeName>
        <fullName evidence="7">Glutamate-5-semialdehyde dehydrogenase</fullName>
    </alternativeName>
    <alternativeName>
        <fullName evidence="7">Glutamyl-gamma-semialdehyde dehydrogenase</fullName>
        <shortName evidence="7">GSA dehydrogenase</shortName>
    </alternativeName>
</protein>
<dbReference type="PROSITE" id="PS01223">
    <property type="entry name" value="PROA"/>
    <property type="match status" value="1"/>
</dbReference>
<evidence type="ECO:0000256" key="6">
    <source>
        <dbReference type="ARBA" id="ARBA00049024"/>
    </source>
</evidence>
<dbReference type="Pfam" id="PF00171">
    <property type="entry name" value="Aldedh"/>
    <property type="match status" value="1"/>
</dbReference>
<keyword evidence="2 7" id="KW-0028">Amino-acid biosynthesis</keyword>